<dbReference type="InterPro" id="IPR027417">
    <property type="entry name" value="P-loop_NTPase"/>
</dbReference>
<dbReference type="SUPFAM" id="SSF52540">
    <property type="entry name" value="P-loop containing nucleoside triphosphate hydrolases"/>
    <property type="match status" value="1"/>
</dbReference>
<evidence type="ECO:0000256" key="9">
    <source>
        <dbReference type="ARBA" id="ARBA00023014"/>
    </source>
</evidence>
<proteinExistence type="inferred from homology"/>
<dbReference type="Gene3D" id="3.80.30.20">
    <property type="entry name" value="tm_1862 like domain"/>
    <property type="match status" value="1"/>
</dbReference>
<feature type="region of interest" description="Disordered" evidence="10">
    <location>
        <begin position="532"/>
        <end position="555"/>
    </location>
</feature>
<keyword evidence="5" id="KW-0479">Metal-binding</keyword>
<dbReference type="CDD" id="cd01335">
    <property type="entry name" value="Radical_SAM"/>
    <property type="match status" value="1"/>
</dbReference>
<keyword evidence="4" id="KW-0949">S-adenosyl-L-methionine</keyword>
<sequence length="796" mass="88914">MTNTKKKLYIKTWGCQMNVYDSSRMADILRPLGYAQVDEPEDADMMILNTCHIREKATDKVFSEIGRLKKHKDAKEAKGGKMLMAVAGCVAQAEGDFILQRAPVIDMVFGPQTYHELPEMVLKANGNERVVNTEFPSITKFDSLPNEQEQGAAAFLSIQEGCDKFCTFCVVPYTRGAEYSRPVDKIVDEAKRLVDNGAKEITLLGQNVNAFHGENTDGKVWGLGRLIEAVAEIEGVQQIRYTTSHPRDVDDKLIAAHRDVEKLAPFLHLPVQSGSDKILKAMNRKHTAERFHEIIADLRAARPDLVFSSDFIVGFPGETDQDHEDTMELIRKVGFASAYSFKYSARPGTPAANMSNLVREDVKSARLTELQELVAEQYLAFNKQSVGKVMPVLFERKGRHEGQLQGRTPFYQAINVPANERLLGEFVNVKITQATANALVANSTDKSISLSFDNNSLLPYLFGEHNGHLHHIESLLSVTIATRGNQVDIFGAANDVFMAQEILSTLWEKIRLKQDVTISEIDAAYRFLKEETKMNKPKSTPPHKSNSDKADKKTKAVYDEKSGIKTYKNKLISPRSPNQARYIEAIRNNDMVFGVGPAGTGKTFLAVATAVHMYQEGMIERMVFCRPAVEAGENLGFLPGDMLEKIDPYLRPIYDALHDMMPPEEIPKKIEKGDIEIAPLAFMRGRTLKNAFVVLDEAQNTTAMQMKMFLTRMGEGTRMVITGDPSQIDLPPGARSGLKEAMSILRDVSDIPFVHFDAKDVVRHKLVTKIIESEKMIMLSKAEAAPTITNKQKIIL</sequence>
<dbReference type="HAMAP" id="MF_01864">
    <property type="entry name" value="tRNA_metthiotr_MiaB"/>
    <property type="match status" value="1"/>
</dbReference>
<dbReference type="InterPro" id="IPR020612">
    <property type="entry name" value="Methylthiotransferase_CS"/>
</dbReference>
<gene>
    <name evidence="11" type="ORF">CTOB1V02_LOCUS11486</name>
</gene>
<dbReference type="SFLD" id="SFLDG01082">
    <property type="entry name" value="B12-binding_domain_containing"/>
    <property type="match status" value="1"/>
</dbReference>
<dbReference type="GO" id="GO:0005829">
    <property type="term" value="C:cytosol"/>
    <property type="evidence" value="ECO:0007669"/>
    <property type="project" value="TreeGrafter"/>
</dbReference>
<dbReference type="InterPro" id="IPR023404">
    <property type="entry name" value="rSAM_horseshoe"/>
</dbReference>
<dbReference type="Pfam" id="PF02562">
    <property type="entry name" value="PhoH"/>
    <property type="match status" value="1"/>
</dbReference>
<accession>A0A7R8ZTC3</accession>
<evidence type="ECO:0000256" key="4">
    <source>
        <dbReference type="ARBA" id="ARBA00022691"/>
    </source>
</evidence>
<dbReference type="EMBL" id="OB666732">
    <property type="protein sequence ID" value="CAD7233665.1"/>
    <property type="molecule type" value="Genomic_DNA"/>
</dbReference>
<evidence type="ECO:0000256" key="3">
    <source>
        <dbReference type="ARBA" id="ARBA00022485"/>
    </source>
</evidence>
<evidence type="ECO:0000256" key="2">
    <source>
        <dbReference type="ARBA" id="ARBA00009815"/>
    </source>
</evidence>
<keyword evidence="8" id="KW-0408">Iron</keyword>
<dbReference type="InterPro" id="IPR007197">
    <property type="entry name" value="rSAM"/>
</dbReference>
<dbReference type="Pfam" id="PF04055">
    <property type="entry name" value="Radical_SAM"/>
    <property type="match status" value="1"/>
</dbReference>
<evidence type="ECO:0000256" key="8">
    <source>
        <dbReference type="ARBA" id="ARBA00023004"/>
    </source>
</evidence>
<dbReference type="Gene3D" id="3.40.50.12160">
    <property type="entry name" value="Methylthiotransferase, N-terminal domain"/>
    <property type="match status" value="1"/>
</dbReference>
<dbReference type="PROSITE" id="PS51449">
    <property type="entry name" value="MTTASE_N"/>
    <property type="match status" value="1"/>
</dbReference>
<dbReference type="PANTHER" id="PTHR43020:SF2">
    <property type="entry name" value="MITOCHONDRIAL TRNA METHYLTHIOTRANSFERASE CDK5RAP1"/>
    <property type="match status" value="1"/>
</dbReference>
<dbReference type="NCBIfam" id="TIGR00089">
    <property type="entry name" value="MiaB/RimO family radical SAM methylthiotransferase"/>
    <property type="match status" value="1"/>
</dbReference>
<protein>
    <submittedName>
        <fullName evidence="11">Uncharacterized protein</fullName>
    </submittedName>
</protein>
<dbReference type="PROSITE" id="PS01278">
    <property type="entry name" value="MTTASE_RADICAL"/>
    <property type="match status" value="1"/>
</dbReference>
<dbReference type="Pfam" id="PF00919">
    <property type="entry name" value="UPF0004"/>
    <property type="match status" value="1"/>
</dbReference>
<evidence type="ECO:0000256" key="6">
    <source>
        <dbReference type="ARBA" id="ARBA00022741"/>
    </source>
</evidence>
<dbReference type="Gene3D" id="3.40.50.300">
    <property type="entry name" value="P-loop containing nucleotide triphosphate hydrolases"/>
    <property type="match status" value="1"/>
</dbReference>
<organism evidence="11">
    <name type="scientific">Cyprideis torosa</name>
    <dbReference type="NCBI Taxonomy" id="163714"/>
    <lineage>
        <taxon>Eukaryota</taxon>
        <taxon>Metazoa</taxon>
        <taxon>Ecdysozoa</taxon>
        <taxon>Arthropoda</taxon>
        <taxon>Crustacea</taxon>
        <taxon>Oligostraca</taxon>
        <taxon>Ostracoda</taxon>
        <taxon>Podocopa</taxon>
        <taxon>Podocopida</taxon>
        <taxon>Cytherocopina</taxon>
        <taxon>Cytheroidea</taxon>
        <taxon>Cytherideidae</taxon>
        <taxon>Cyprideis</taxon>
    </lineage>
</organism>
<keyword evidence="6" id="KW-0547">Nucleotide-binding</keyword>
<keyword evidence="3" id="KW-0004">4Fe-4S</keyword>
<evidence type="ECO:0000256" key="5">
    <source>
        <dbReference type="ARBA" id="ARBA00022723"/>
    </source>
</evidence>
<dbReference type="Pfam" id="PF01938">
    <property type="entry name" value="TRAM"/>
    <property type="match status" value="1"/>
</dbReference>
<dbReference type="NCBIfam" id="TIGR01574">
    <property type="entry name" value="miaB-methiolase"/>
    <property type="match status" value="1"/>
</dbReference>
<evidence type="ECO:0000313" key="11">
    <source>
        <dbReference type="EMBL" id="CAD7233665.1"/>
    </source>
</evidence>
<dbReference type="InterPro" id="IPR005839">
    <property type="entry name" value="Methylthiotransferase"/>
</dbReference>
<dbReference type="FunFam" id="3.80.30.20:FF:000001">
    <property type="entry name" value="tRNA-2-methylthio-N(6)-dimethylallyladenosine synthase 2"/>
    <property type="match status" value="1"/>
</dbReference>
<dbReference type="InterPro" id="IPR013848">
    <property type="entry name" value="Methylthiotransferase_N"/>
</dbReference>
<dbReference type="FunFam" id="3.40.50.12160:FF:000003">
    <property type="entry name" value="CDK5 regulatory subunit-associated protein 1"/>
    <property type="match status" value="1"/>
</dbReference>
<dbReference type="PANTHER" id="PTHR43020">
    <property type="entry name" value="CDK5 REGULATORY SUBUNIT-ASSOCIATED PROTEIN 1"/>
    <property type="match status" value="1"/>
</dbReference>
<dbReference type="FunFam" id="3.40.50.300:FF:000013">
    <property type="entry name" value="PhoH family ATPase"/>
    <property type="match status" value="1"/>
</dbReference>
<dbReference type="SMART" id="SM00729">
    <property type="entry name" value="Elp3"/>
    <property type="match status" value="1"/>
</dbReference>
<keyword evidence="9" id="KW-0411">Iron-sulfur</keyword>
<dbReference type="InterPro" id="IPR006638">
    <property type="entry name" value="Elp3/MiaA/NifB-like_rSAM"/>
</dbReference>
<dbReference type="PROSITE" id="PS51918">
    <property type="entry name" value="RADICAL_SAM"/>
    <property type="match status" value="1"/>
</dbReference>
<dbReference type="SFLD" id="SFLDF00273">
    <property type="entry name" value="(dimethylallyl)adenosine_tRNA"/>
    <property type="match status" value="1"/>
</dbReference>
<evidence type="ECO:0000256" key="1">
    <source>
        <dbReference type="ARBA" id="ARBA00001966"/>
    </source>
</evidence>
<dbReference type="PROSITE" id="PS50926">
    <property type="entry name" value="TRAM"/>
    <property type="match status" value="1"/>
</dbReference>
<name>A0A7R8ZTC3_9CRUS</name>
<feature type="compositionally biased region" description="Basic and acidic residues" evidence="10">
    <location>
        <begin position="545"/>
        <end position="555"/>
    </location>
</feature>
<dbReference type="GO" id="GO:0005524">
    <property type="term" value="F:ATP binding"/>
    <property type="evidence" value="ECO:0007669"/>
    <property type="project" value="UniProtKB-KW"/>
</dbReference>
<keyword evidence="7" id="KW-0067">ATP-binding</keyword>
<evidence type="ECO:0000256" key="7">
    <source>
        <dbReference type="ARBA" id="ARBA00022840"/>
    </source>
</evidence>
<dbReference type="GO" id="GO:0046872">
    <property type="term" value="F:metal ion binding"/>
    <property type="evidence" value="ECO:0007669"/>
    <property type="project" value="UniProtKB-KW"/>
</dbReference>
<dbReference type="OrthoDB" id="2470at2759"/>
<dbReference type="GO" id="GO:0051539">
    <property type="term" value="F:4 iron, 4 sulfur cluster binding"/>
    <property type="evidence" value="ECO:0007669"/>
    <property type="project" value="UniProtKB-KW"/>
</dbReference>
<dbReference type="InterPro" id="IPR006463">
    <property type="entry name" value="MiaB_methiolase"/>
</dbReference>
<dbReference type="InterPro" id="IPR002792">
    <property type="entry name" value="TRAM_dom"/>
</dbReference>
<dbReference type="SUPFAM" id="SSF102114">
    <property type="entry name" value="Radical SAM enzymes"/>
    <property type="match status" value="1"/>
</dbReference>
<dbReference type="InterPro" id="IPR003714">
    <property type="entry name" value="PhoH"/>
</dbReference>
<evidence type="ECO:0000256" key="10">
    <source>
        <dbReference type="SAM" id="MobiDB-lite"/>
    </source>
</evidence>
<reference evidence="11" key="1">
    <citation type="submission" date="2020-11" db="EMBL/GenBank/DDBJ databases">
        <authorList>
            <person name="Tran Van P."/>
        </authorList>
    </citation>
    <scope>NUCLEOTIDE SEQUENCE</scope>
</reference>
<dbReference type="SFLD" id="SFLDS00029">
    <property type="entry name" value="Radical_SAM"/>
    <property type="match status" value="1"/>
</dbReference>
<dbReference type="SFLD" id="SFLDG01061">
    <property type="entry name" value="methylthiotransferase"/>
    <property type="match status" value="1"/>
</dbReference>
<dbReference type="InterPro" id="IPR058240">
    <property type="entry name" value="rSAM_sf"/>
</dbReference>
<dbReference type="InterPro" id="IPR038135">
    <property type="entry name" value="Methylthiotransferase_N_sf"/>
</dbReference>
<comment type="similarity">
    <text evidence="2">Belongs to the methylthiotransferase family. MiaB subfamily.</text>
</comment>
<dbReference type="AlphaFoldDB" id="A0A7R8ZTC3"/>
<comment type="cofactor">
    <cofactor evidence="1">
        <name>[4Fe-4S] cluster</name>
        <dbReference type="ChEBI" id="CHEBI:49883"/>
    </cofactor>
</comment>
<dbReference type="GO" id="GO:0035597">
    <property type="term" value="F:tRNA-2-methylthio-N(6)-dimethylallyladenosine(37) synthase activity"/>
    <property type="evidence" value="ECO:0007669"/>
    <property type="project" value="TreeGrafter"/>
</dbReference>